<dbReference type="Pfam" id="PF00566">
    <property type="entry name" value="RabGAP-TBC"/>
    <property type="match status" value="1"/>
</dbReference>
<evidence type="ECO:0000259" key="3">
    <source>
        <dbReference type="PROSITE" id="PS50086"/>
    </source>
</evidence>
<gene>
    <name evidence="4" type="ORF">PCOR1329_LOCUS59121</name>
</gene>
<feature type="compositionally biased region" description="Basic residues" evidence="1">
    <location>
        <begin position="553"/>
        <end position="567"/>
    </location>
</feature>
<feature type="compositionally biased region" description="Polar residues" evidence="1">
    <location>
        <begin position="14"/>
        <end position="29"/>
    </location>
</feature>
<dbReference type="SUPFAM" id="SSF47923">
    <property type="entry name" value="Ypt/Rab-GAP domain of gyp1p"/>
    <property type="match status" value="2"/>
</dbReference>
<dbReference type="InterPro" id="IPR050302">
    <property type="entry name" value="Rab_GAP_TBC_domain"/>
</dbReference>
<dbReference type="PANTHER" id="PTHR47219">
    <property type="entry name" value="RAB GTPASE-ACTIVATING PROTEIN 1-LIKE"/>
    <property type="match status" value="1"/>
</dbReference>
<feature type="region of interest" description="Disordered" evidence="1">
    <location>
        <begin position="14"/>
        <end position="77"/>
    </location>
</feature>
<evidence type="ECO:0000256" key="2">
    <source>
        <dbReference type="SAM" id="Phobius"/>
    </source>
</evidence>
<dbReference type="EMBL" id="CAUYUJ010017360">
    <property type="protein sequence ID" value="CAK0874130.1"/>
    <property type="molecule type" value="Genomic_DNA"/>
</dbReference>
<feature type="transmembrane region" description="Helical" evidence="2">
    <location>
        <begin position="444"/>
        <end position="469"/>
    </location>
</feature>
<sequence>PFGLKPFFAQASNLRTNAGGNPWSHTSRGASVGQRRRPNEVEGHPPHLRRGGARPGAQRQLHLPRPRHRSFPHRRGGVRAGVELRLLRPAPQRRLLLHAQELQRPHLPRGRGDGPDHPVARRDKDADRGDGQGLARHGVRPAPPELLPFHGRAVPAPRHGPLAVLGHEPRERGRFADRQRARLQNRHGGVSLGVLRSLHGPAALAAPDNAPAALPAPDAERKDLEEEGPRAARPWRADRDMEVRKWEEMLAVGIPMFMRHHPVTFQRRLHRGVPPTLRWQIWKDACGYDWRGPVEQYDELCGDSQWSPLIALDIGRTFSELPEFGESRQQSLRRVLNAYANHSPTVGYCQGMNFIAGLLLLVSGSERETFGVFVRLMDHDGLAGFYREDMPLLRTYVKACDRLVAEQLPELREHFLRESVPLALYLHQWFLTLFIKSFPLATVLVLWDVIICGGLPGILTIAVTILRVLKDGLLNLQFEEINSIFKAMKEQKSGEFLSYRIGQLLMRESTAVGLPEHIQEYLRSKPEAEAREGPLEDDEDEEHWSALAARHDTPRRRRPGATRKHRLAASAARQAPQEKCDWAERGCTLAERELACLVLDDLKIETLEPEPDPVARNLAAALAAAGVCLDDASLSADDALYLGVAPRA</sequence>
<evidence type="ECO:0000313" key="5">
    <source>
        <dbReference type="Proteomes" id="UP001189429"/>
    </source>
</evidence>
<dbReference type="PANTHER" id="PTHR47219:SF9">
    <property type="entry name" value="GTPASE ACTIVATING PROTEIN AND CENTROSOME-ASSOCIATED, ISOFORM B"/>
    <property type="match status" value="1"/>
</dbReference>
<feature type="region of interest" description="Disordered" evidence="1">
    <location>
        <begin position="206"/>
        <end position="236"/>
    </location>
</feature>
<feature type="non-terminal residue" evidence="4">
    <location>
        <position position="1"/>
    </location>
</feature>
<dbReference type="InterPro" id="IPR035969">
    <property type="entry name" value="Rab-GAP_TBC_sf"/>
</dbReference>
<dbReference type="SMART" id="SM00164">
    <property type="entry name" value="TBC"/>
    <property type="match status" value="1"/>
</dbReference>
<dbReference type="PROSITE" id="PS50086">
    <property type="entry name" value="TBC_RABGAP"/>
    <property type="match status" value="1"/>
</dbReference>
<feature type="domain" description="Rab-GAP TBC" evidence="3">
    <location>
        <begin position="272"/>
        <end position="454"/>
    </location>
</feature>
<comment type="caution">
    <text evidence="4">The sequence shown here is derived from an EMBL/GenBank/DDBJ whole genome shotgun (WGS) entry which is preliminary data.</text>
</comment>
<name>A0ABN9VPR2_9DINO</name>
<evidence type="ECO:0000256" key="1">
    <source>
        <dbReference type="SAM" id="MobiDB-lite"/>
    </source>
</evidence>
<dbReference type="Proteomes" id="UP001189429">
    <property type="component" value="Unassembled WGS sequence"/>
</dbReference>
<feature type="compositionally biased region" description="Basic and acidic residues" evidence="1">
    <location>
        <begin position="218"/>
        <end position="236"/>
    </location>
</feature>
<keyword evidence="2" id="KW-0472">Membrane</keyword>
<evidence type="ECO:0000313" key="4">
    <source>
        <dbReference type="EMBL" id="CAK0874130.1"/>
    </source>
</evidence>
<reference evidence="4" key="1">
    <citation type="submission" date="2023-10" db="EMBL/GenBank/DDBJ databases">
        <authorList>
            <person name="Chen Y."/>
            <person name="Shah S."/>
            <person name="Dougan E. K."/>
            <person name="Thang M."/>
            <person name="Chan C."/>
        </authorList>
    </citation>
    <scope>NUCLEOTIDE SEQUENCE [LARGE SCALE GENOMIC DNA]</scope>
</reference>
<feature type="compositionally biased region" description="Basic and acidic residues" evidence="1">
    <location>
        <begin position="525"/>
        <end position="534"/>
    </location>
</feature>
<organism evidence="4 5">
    <name type="scientific">Prorocentrum cordatum</name>
    <dbReference type="NCBI Taxonomy" id="2364126"/>
    <lineage>
        <taxon>Eukaryota</taxon>
        <taxon>Sar</taxon>
        <taxon>Alveolata</taxon>
        <taxon>Dinophyceae</taxon>
        <taxon>Prorocentrales</taxon>
        <taxon>Prorocentraceae</taxon>
        <taxon>Prorocentrum</taxon>
    </lineage>
</organism>
<dbReference type="InterPro" id="IPR000195">
    <property type="entry name" value="Rab-GAP-TBC_dom"/>
</dbReference>
<feature type="compositionally biased region" description="Low complexity" evidence="1">
    <location>
        <begin position="206"/>
        <end position="217"/>
    </location>
</feature>
<dbReference type="Gene3D" id="1.10.472.80">
    <property type="entry name" value="Ypt/Rab-GAP domain of gyp1p, domain 3"/>
    <property type="match status" value="1"/>
</dbReference>
<proteinExistence type="predicted"/>
<accession>A0ABN9VPR2</accession>
<dbReference type="Gene3D" id="1.10.8.270">
    <property type="entry name" value="putative rabgap domain of human tbc1 domain family member 14 like domains"/>
    <property type="match status" value="1"/>
</dbReference>
<keyword evidence="2" id="KW-0812">Transmembrane</keyword>
<feature type="compositionally biased region" description="Basic and acidic residues" evidence="1">
    <location>
        <begin position="110"/>
        <end position="130"/>
    </location>
</feature>
<feature type="compositionally biased region" description="Basic residues" evidence="1">
    <location>
        <begin position="62"/>
        <end position="77"/>
    </location>
</feature>
<feature type="region of interest" description="Disordered" evidence="1">
    <location>
        <begin position="525"/>
        <end position="570"/>
    </location>
</feature>
<keyword evidence="2" id="KW-1133">Transmembrane helix</keyword>
<keyword evidence="5" id="KW-1185">Reference proteome</keyword>
<feature type="region of interest" description="Disordered" evidence="1">
    <location>
        <begin position="100"/>
        <end position="144"/>
    </location>
</feature>
<protein>
    <recommendedName>
        <fullName evidence="3">Rab-GAP TBC domain-containing protein</fullName>
    </recommendedName>
</protein>